<evidence type="ECO:0008006" key="3">
    <source>
        <dbReference type="Google" id="ProtNLM"/>
    </source>
</evidence>
<organism evidence="1 2">
    <name type="scientific">Promicromonospora umidemergens</name>
    <dbReference type="NCBI Taxonomy" id="629679"/>
    <lineage>
        <taxon>Bacteria</taxon>
        <taxon>Bacillati</taxon>
        <taxon>Actinomycetota</taxon>
        <taxon>Actinomycetes</taxon>
        <taxon>Micrococcales</taxon>
        <taxon>Promicromonosporaceae</taxon>
        <taxon>Promicromonospora</taxon>
    </lineage>
</organism>
<sequence>MGTFDWHHEINELEPLRGPDGLAAFGLFVRAGSWTSKAGQTGFVTDEGLAELRVNVEAMAADIDRLVEAGLWKRAEGGYRMLRGPHSDPNLPMPLWRYSEGDTGGRLAVVEKDSDA</sequence>
<proteinExistence type="predicted"/>
<comment type="caution">
    <text evidence="1">The sequence shown here is derived from an EMBL/GenBank/DDBJ whole genome shotgun (WGS) entry which is preliminary data.</text>
</comment>
<dbReference type="EMBL" id="BAABHM010000010">
    <property type="protein sequence ID" value="GAA4699805.1"/>
    <property type="molecule type" value="Genomic_DNA"/>
</dbReference>
<name>A0ABP8X4Z0_9MICO</name>
<protein>
    <recommendedName>
        <fullName evidence="3">DUF2087 domain-containing protein</fullName>
    </recommendedName>
</protein>
<keyword evidence="2" id="KW-1185">Reference proteome</keyword>
<accession>A0ABP8X4Z0</accession>
<evidence type="ECO:0000313" key="1">
    <source>
        <dbReference type="EMBL" id="GAA4699805.1"/>
    </source>
</evidence>
<dbReference type="RefSeq" id="WP_253873365.1">
    <property type="nucleotide sequence ID" value="NZ_BAABHM010000010.1"/>
</dbReference>
<evidence type="ECO:0000313" key="2">
    <source>
        <dbReference type="Proteomes" id="UP001500843"/>
    </source>
</evidence>
<gene>
    <name evidence="1" type="ORF">GCM10023198_20600</name>
</gene>
<dbReference type="Proteomes" id="UP001500843">
    <property type="component" value="Unassembled WGS sequence"/>
</dbReference>
<reference evidence="2" key="1">
    <citation type="journal article" date="2019" name="Int. J. Syst. Evol. Microbiol.">
        <title>The Global Catalogue of Microorganisms (GCM) 10K type strain sequencing project: providing services to taxonomists for standard genome sequencing and annotation.</title>
        <authorList>
            <consortium name="The Broad Institute Genomics Platform"/>
            <consortium name="The Broad Institute Genome Sequencing Center for Infectious Disease"/>
            <person name="Wu L."/>
            <person name="Ma J."/>
        </authorList>
    </citation>
    <scope>NUCLEOTIDE SEQUENCE [LARGE SCALE GENOMIC DNA]</scope>
    <source>
        <strain evidence="2">JCM 17975</strain>
    </source>
</reference>